<dbReference type="PANTHER" id="PTHR10926">
    <property type="entry name" value="CELL CYCLE CONTROL PROTEIN 50"/>
    <property type="match status" value="1"/>
</dbReference>
<proteinExistence type="inferred from homology"/>
<comment type="subcellular location">
    <subcellularLocation>
        <location evidence="1">Membrane</location>
        <topology evidence="1">Multi-pass membrane protein</topology>
    </subcellularLocation>
</comment>
<keyword evidence="3 8" id="KW-0812">Transmembrane</keyword>
<accession>A0A060S9G0</accession>
<comment type="caution">
    <text evidence="9">The sequence shown here is derived from an EMBL/GenBank/DDBJ whole genome shotgun (WGS) entry which is preliminary data.</text>
</comment>
<dbReference type="GO" id="GO:0005886">
    <property type="term" value="C:plasma membrane"/>
    <property type="evidence" value="ECO:0007669"/>
    <property type="project" value="TreeGrafter"/>
</dbReference>
<evidence type="ECO:0000256" key="4">
    <source>
        <dbReference type="ARBA" id="ARBA00022989"/>
    </source>
</evidence>
<evidence type="ECO:0000313" key="10">
    <source>
        <dbReference type="Proteomes" id="UP000029665"/>
    </source>
</evidence>
<evidence type="ECO:0000313" key="9">
    <source>
        <dbReference type="EMBL" id="CDO69033.1"/>
    </source>
</evidence>
<gene>
    <name evidence="9" type="ORF">BN946_scf184834.g40</name>
</gene>
<dbReference type="GO" id="GO:0045332">
    <property type="term" value="P:phospholipid translocation"/>
    <property type="evidence" value="ECO:0007669"/>
    <property type="project" value="UniProtKB-UniRule"/>
</dbReference>
<protein>
    <recommendedName>
        <fullName evidence="11">Cell cycle control protein</fullName>
    </recommendedName>
</protein>
<dbReference type="PIRSF" id="PIRSF015840">
    <property type="entry name" value="DUF284_TM_euk"/>
    <property type="match status" value="1"/>
</dbReference>
<comment type="similarity">
    <text evidence="2 6">Belongs to the CDC50/LEM3 family.</text>
</comment>
<feature type="transmembrane region" description="Helical" evidence="8">
    <location>
        <begin position="364"/>
        <end position="385"/>
    </location>
</feature>
<evidence type="ECO:0000256" key="6">
    <source>
        <dbReference type="PIRNR" id="PIRNR015840"/>
    </source>
</evidence>
<dbReference type="AlphaFoldDB" id="A0A060S9G0"/>
<keyword evidence="10" id="KW-1185">Reference proteome</keyword>
<evidence type="ECO:0000256" key="2">
    <source>
        <dbReference type="ARBA" id="ARBA00009457"/>
    </source>
</evidence>
<dbReference type="STRING" id="5643.A0A060S9G0"/>
<dbReference type="InterPro" id="IPR005045">
    <property type="entry name" value="CDC50/LEM3_fam"/>
</dbReference>
<dbReference type="EMBL" id="CCBP010000032">
    <property type="protein sequence ID" value="CDO69033.1"/>
    <property type="molecule type" value="Genomic_DNA"/>
</dbReference>
<evidence type="ECO:0000256" key="3">
    <source>
        <dbReference type="ARBA" id="ARBA00022692"/>
    </source>
</evidence>
<evidence type="ECO:0008006" key="11">
    <source>
        <dbReference type="Google" id="ProtNLM"/>
    </source>
</evidence>
<evidence type="ECO:0000256" key="8">
    <source>
        <dbReference type="SAM" id="Phobius"/>
    </source>
</evidence>
<keyword evidence="5 6" id="KW-0472">Membrane</keyword>
<dbReference type="GO" id="GO:0005783">
    <property type="term" value="C:endoplasmic reticulum"/>
    <property type="evidence" value="ECO:0007669"/>
    <property type="project" value="TreeGrafter"/>
</dbReference>
<sequence>MGLFNRKKRADDDNGGTKKEKGSWRRPASEHHPCEPYTAFKQQRLKAWQPILTPRTVLPTLFIIGVLFAPIVLPPMRRRKVSEMSFDYTDCELLQANNASNTSTSLSFSTMPSNKFNYKLRASDANAPFNPPEWAFIDRSGADGVSNDTARQCVVRFDVPADMDTPVLLYYKLTNFYQNHRRYVKSLDQNQLRGDRVSASKLKGGDCKPLGVLNDKIVYPCGLIANSLFNDTFTNLVSTSDSTQTYNWSEKGIAWPGESKKYATAPGNDLSEITPPPNWAQRFPQGYTNSTPPPNLKDDEHFQNWMRTAGLPTFTKLFGRNDNEKLLKGRYQITVNLNYPVRSFSGTKSIVISTVSWMGGKNPFLGWAYVAAASLLVLLGILGTIRHLIKPRKLGDMSLLSFNR</sequence>
<evidence type="ECO:0000256" key="1">
    <source>
        <dbReference type="ARBA" id="ARBA00004141"/>
    </source>
</evidence>
<feature type="transmembrane region" description="Helical" evidence="8">
    <location>
        <begin position="52"/>
        <end position="73"/>
    </location>
</feature>
<dbReference type="OrthoDB" id="340608at2759"/>
<keyword evidence="4 8" id="KW-1133">Transmembrane helix</keyword>
<dbReference type="OMA" id="TWNNDQP"/>
<dbReference type="Pfam" id="PF03381">
    <property type="entry name" value="CDC50"/>
    <property type="match status" value="1"/>
</dbReference>
<dbReference type="Proteomes" id="UP000029665">
    <property type="component" value="Unassembled WGS sequence"/>
</dbReference>
<dbReference type="HOGENOM" id="CLU_025025_0_1_1"/>
<name>A0A060S9G0_PYCCI</name>
<feature type="compositionally biased region" description="Basic and acidic residues" evidence="7">
    <location>
        <begin position="9"/>
        <end position="33"/>
    </location>
</feature>
<dbReference type="GO" id="GO:0005794">
    <property type="term" value="C:Golgi apparatus"/>
    <property type="evidence" value="ECO:0007669"/>
    <property type="project" value="TreeGrafter"/>
</dbReference>
<organism evidence="9 10">
    <name type="scientific">Pycnoporus cinnabarinus</name>
    <name type="common">Cinnabar-red polypore</name>
    <name type="synonym">Trametes cinnabarina</name>
    <dbReference type="NCBI Taxonomy" id="5643"/>
    <lineage>
        <taxon>Eukaryota</taxon>
        <taxon>Fungi</taxon>
        <taxon>Dikarya</taxon>
        <taxon>Basidiomycota</taxon>
        <taxon>Agaricomycotina</taxon>
        <taxon>Agaricomycetes</taxon>
        <taxon>Polyporales</taxon>
        <taxon>Polyporaceae</taxon>
        <taxon>Trametes</taxon>
    </lineage>
</organism>
<reference evidence="9" key="1">
    <citation type="submission" date="2014-01" db="EMBL/GenBank/DDBJ databases">
        <title>The genome of the white-rot fungus Pycnoporus cinnabarinus: a basidiomycete model with a versatile arsenal for lignocellulosic biomass breakdown.</title>
        <authorList>
            <person name="Levasseur A."/>
            <person name="Lomascolo A."/>
            <person name="Ruiz-Duenas F.J."/>
            <person name="Uzan E."/>
            <person name="Piumi F."/>
            <person name="Kues U."/>
            <person name="Ram A.F.J."/>
            <person name="Murat C."/>
            <person name="Haon M."/>
            <person name="Benoit I."/>
            <person name="Arfi Y."/>
            <person name="Chevret D."/>
            <person name="Drula E."/>
            <person name="Kwon M.J."/>
            <person name="Gouret P."/>
            <person name="Lesage-Meessen L."/>
            <person name="Lombard V."/>
            <person name="Mariette J."/>
            <person name="Noirot C."/>
            <person name="Park J."/>
            <person name="Patyshakuliyeva A."/>
            <person name="Wieneger R.A.B."/>
            <person name="Wosten H.A.B."/>
            <person name="Martin F."/>
            <person name="Coutinho P.M."/>
            <person name="de Vries R."/>
            <person name="Martinez A.T."/>
            <person name="Klopp C."/>
            <person name="Pontarotti P."/>
            <person name="Henrissat B."/>
            <person name="Record E."/>
        </authorList>
    </citation>
    <scope>NUCLEOTIDE SEQUENCE [LARGE SCALE GENOMIC DNA]</scope>
    <source>
        <strain evidence="9">BRFM137</strain>
    </source>
</reference>
<dbReference type="PANTHER" id="PTHR10926:SF0">
    <property type="entry name" value="CDC50, ISOFORM A"/>
    <property type="match status" value="1"/>
</dbReference>
<feature type="region of interest" description="Disordered" evidence="7">
    <location>
        <begin position="1"/>
        <end position="33"/>
    </location>
</feature>
<evidence type="ECO:0000256" key="7">
    <source>
        <dbReference type="SAM" id="MobiDB-lite"/>
    </source>
</evidence>
<evidence type="ECO:0000256" key="5">
    <source>
        <dbReference type="ARBA" id="ARBA00023136"/>
    </source>
</evidence>